<dbReference type="KEGG" id="atm:ANT_26480"/>
<feature type="region of interest" description="Disordered" evidence="1">
    <location>
        <begin position="1"/>
        <end position="34"/>
    </location>
</feature>
<organism evidence="3 4">
    <name type="scientific">Anaerolinea thermophila (strain DSM 14523 / JCM 11388 / NBRC 100420 / UNI-1)</name>
    <dbReference type="NCBI Taxonomy" id="926569"/>
    <lineage>
        <taxon>Bacteria</taxon>
        <taxon>Bacillati</taxon>
        <taxon>Chloroflexota</taxon>
        <taxon>Anaerolineae</taxon>
        <taxon>Anaerolineales</taxon>
        <taxon>Anaerolineaceae</taxon>
        <taxon>Anaerolinea</taxon>
    </lineage>
</organism>
<reference evidence="3 4" key="1">
    <citation type="submission" date="2010-12" db="EMBL/GenBank/DDBJ databases">
        <title>Whole genome sequence of Anaerolinea thermophila UNI-1.</title>
        <authorList>
            <person name="Narita-Yamada S."/>
            <person name="Kishi E."/>
            <person name="Watanabe Y."/>
            <person name="Takasaki K."/>
            <person name="Ankai A."/>
            <person name="Oguchi A."/>
            <person name="Fukui S."/>
            <person name="Takahashi M."/>
            <person name="Yashiro I."/>
            <person name="Hosoyama A."/>
            <person name="Sekiguchi Y."/>
            <person name="Hanada S."/>
            <person name="Fujita N."/>
        </authorList>
    </citation>
    <scope>NUCLEOTIDE SEQUENCE [LARGE SCALE GENOMIC DNA]</scope>
    <source>
        <strain evidence="4">DSM 14523 / JCM 11388 / NBRC 100420 / UNI-1</strain>
    </source>
</reference>
<dbReference type="HOGENOM" id="CLU_1068096_0_0_0"/>
<sequence>MGFLDEVNEPDLSLEPESSPPPRPSAPRRAASRRRSADGFWDGLTVLLLVGMAGMILYFFLIFQNPYASFNPYPPDTPVPTLFIPTFTPTPKVLPPTWTLTPTLEPTFTLTPSATVTETPTVTFTPAPPTDTPQVSAYRYLMRGSPDYLPGKVIHPDEGCKLWVAGQAFDLKGAPVVGITVQIGGSLDRPLYLLTLTGTAPQYGTGGYEFVLAEQALASTESVWVQLLDQEGYALSPRVYFNTYADCEKNLILVNFKQVR</sequence>
<proteinExistence type="predicted"/>
<dbReference type="OrthoDB" id="166025at2"/>
<dbReference type="RefSeq" id="WP_013561028.1">
    <property type="nucleotide sequence ID" value="NC_014960.1"/>
</dbReference>
<dbReference type="AlphaFoldDB" id="E8N0C5"/>
<evidence type="ECO:0000256" key="1">
    <source>
        <dbReference type="SAM" id="MobiDB-lite"/>
    </source>
</evidence>
<dbReference type="EMBL" id="AP012029">
    <property type="protein sequence ID" value="BAJ64674.1"/>
    <property type="molecule type" value="Genomic_DNA"/>
</dbReference>
<feature type="transmembrane region" description="Helical" evidence="2">
    <location>
        <begin position="39"/>
        <end position="63"/>
    </location>
</feature>
<keyword evidence="2" id="KW-0812">Transmembrane</keyword>
<gene>
    <name evidence="3" type="ordered locus">ANT_26480</name>
</gene>
<dbReference type="InParanoid" id="E8N0C5"/>
<evidence type="ECO:0000313" key="4">
    <source>
        <dbReference type="Proteomes" id="UP000008922"/>
    </source>
</evidence>
<keyword evidence="4" id="KW-1185">Reference proteome</keyword>
<keyword evidence="2" id="KW-0472">Membrane</keyword>
<keyword evidence="2" id="KW-1133">Transmembrane helix</keyword>
<accession>E8N0C5</accession>
<evidence type="ECO:0000313" key="3">
    <source>
        <dbReference type="EMBL" id="BAJ64674.1"/>
    </source>
</evidence>
<dbReference type="STRING" id="926569.ANT_26480"/>
<protein>
    <submittedName>
        <fullName evidence="3">Uncharacterized protein</fullName>
    </submittedName>
</protein>
<name>E8N0C5_ANATU</name>
<evidence type="ECO:0000256" key="2">
    <source>
        <dbReference type="SAM" id="Phobius"/>
    </source>
</evidence>
<dbReference type="Proteomes" id="UP000008922">
    <property type="component" value="Chromosome"/>
</dbReference>
<feature type="compositionally biased region" description="Acidic residues" evidence="1">
    <location>
        <begin position="1"/>
        <end position="14"/>
    </location>
</feature>